<dbReference type="RefSeq" id="WP_109719465.1">
    <property type="nucleotide sequence ID" value="NZ_QEQK01000004.1"/>
</dbReference>
<sequence>MLRIQTVIMFLVVVGVTFGTVFALNALVDRSEQATETQGATAEEVFGSTGPASLTASPAPESEVSSAETQLRRVARSVALAAAQQTAADVARSEVADQL</sequence>
<name>A0A363UN61_9GAMM</name>
<organism evidence="3 4">
    <name type="scientific">Abyssibacter profundi</name>
    <dbReference type="NCBI Taxonomy" id="2182787"/>
    <lineage>
        <taxon>Bacteria</taxon>
        <taxon>Pseudomonadati</taxon>
        <taxon>Pseudomonadota</taxon>
        <taxon>Gammaproteobacteria</taxon>
        <taxon>Chromatiales</taxon>
        <taxon>Oceanococcaceae</taxon>
        <taxon>Abyssibacter</taxon>
    </lineage>
</organism>
<dbReference type="Proteomes" id="UP000251800">
    <property type="component" value="Unassembled WGS sequence"/>
</dbReference>
<evidence type="ECO:0000313" key="4">
    <source>
        <dbReference type="Proteomes" id="UP000251800"/>
    </source>
</evidence>
<evidence type="ECO:0000313" key="3">
    <source>
        <dbReference type="EMBL" id="PWN56866.1"/>
    </source>
</evidence>
<feature type="transmembrane region" description="Helical" evidence="2">
    <location>
        <begin position="7"/>
        <end position="28"/>
    </location>
</feature>
<evidence type="ECO:0000256" key="2">
    <source>
        <dbReference type="SAM" id="Phobius"/>
    </source>
</evidence>
<evidence type="ECO:0000256" key="1">
    <source>
        <dbReference type="SAM" id="MobiDB-lite"/>
    </source>
</evidence>
<keyword evidence="2" id="KW-0472">Membrane</keyword>
<accession>A0A363UN61</accession>
<gene>
    <name evidence="3" type="ORF">DEH80_05470</name>
</gene>
<dbReference type="AlphaFoldDB" id="A0A363UN61"/>
<keyword evidence="4" id="KW-1185">Reference proteome</keyword>
<keyword evidence="2" id="KW-1133">Transmembrane helix</keyword>
<reference evidence="3 4" key="1">
    <citation type="submission" date="2018-05" db="EMBL/GenBank/DDBJ databases">
        <title>Abyssibacter profundi OUC007T gen. nov., sp. nov, a marine bacterium isolated from seawater of the Mariana Trench.</title>
        <authorList>
            <person name="Zhou S."/>
        </authorList>
    </citation>
    <scope>NUCLEOTIDE SEQUENCE [LARGE SCALE GENOMIC DNA]</scope>
    <source>
        <strain evidence="3 4">OUC007</strain>
    </source>
</reference>
<protein>
    <submittedName>
        <fullName evidence="3">Uncharacterized protein</fullName>
    </submittedName>
</protein>
<proteinExistence type="predicted"/>
<feature type="compositionally biased region" description="Low complexity" evidence="1">
    <location>
        <begin position="56"/>
        <end position="66"/>
    </location>
</feature>
<dbReference type="EMBL" id="QEQK01000004">
    <property type="protein sequence ID" value="PWN56866.1"/>
    <property type="molecule type" value="Genomic_DNA"/>
</dbReference>
<comment type="caution">
    <text evidence="3">The sequence shown here is derived from an EMBL/GenBank/DDBJ whole genome shotgun (WGS) entry which is preliminary data.</text>
</comment>
<keyword evidence="2" id="KW-0812">Transmembrane</keyword>
<feature type="region of interest" description="Disordered" evidence="1">
    <location>
        <begin position="33"/>
        <end position="66"/>
    </location>
</feature>